<evidence type="ECO:0000313" key="11">
    <source>
        <dbReference type="EMBL" id="SVD32055.1"/>
    </source>
</evidence>
<accession>A0A382UDX1</accession>
<keyword evidence="5" id="KW-0547">Nucleotide-binding</keyword>
<evidence type="ECO:0000256" key="8">
    <source>
        <dbReference type="ARBA" id="ARBA00023125"/>
    </source>
</evidence>
<dbReference type="SMART" id="SM00433">
    <property type="entry name" value="TOP2c"/>
    <property type="match status" value="1"/>
</dbReference>
<proteinExistence type="inferred from homology"/>
<evidence type="ECO:0000256" key="2">
    <source>
        <dbReference type="ARBA" id="ARBA00001946"/>
    </source>
</evidence>
<dbReference type="InterPro" id="IPR036890">
    <property type="entry name" value="HATPase_C_sf"/>
</dbReference>
<dbReference type="GO" id="GO:0003918">
    <property type="term" value="F:DNA topoisomerase type II (double strand cut, ATP-hydrolyzing) activity"/>
    <property type="evidence" value="ECO:0007669"/>
    <property type="project" value="UniProtKB-EC"/>
</dbReference>
<dbReference type="PANTHER" id="PTHR45866:SF1">
    <property type="entry name" value="DNA GYRASE SUBUNIT B, MITOCHONDRIAL"/>
    <property type="match status" value="1"/>
</dbReference>
<reference evidence="11" key="1">
    <citation type="submission" date="2018-05" db="EMBL/GenBank/DDBJ databases">
        <authorList>
            <person name="Lanie J.A."/>
            <person name="Ng W.-L."/>
            <person name="Kazmierczak K.M."/>
            <person name="Andrzejewski T.M."/>
            <person name="Davidsen T.M."/>
            <person name="Wayne K.J."/>
            <person name="Tettelin H."/>
            <person name="Glass J.I."/>
            <person name="Rusch D."/>
            <person name="Podicherti R."/>
            <person name="Tsui H.-C.T."/>
            <person name="Winkler M.E."/>
        </authorList>
    </citation>
    <scope>NUCLEOTIDE SEQUENCE</scope>
</reference>
<dbReference type="InterPro" id="IPR020568">
    <property type="entry name" value="Ribosomal_Su5_D2-typ_SF"/>
</dbReference>
<keyword evidence="6" id="KW-0067">ATP-binding</keyword>
<evidence type="ECO:0000256" key="1">
    <source>
        <dbReference type="ARBA" id="ARBA00000185"/>
    </source>
</evidence>
<dbReference type="CDD" id="cd16928">
    <property type="entry name" value="HATPase_GyrB-like"/>
    <property type="match status" value="1"/>
</dbReference>
<dbReference type="Gene3D" id="3.30.230.10">
    <property type="match status" value="1"/>
</dbReference>
<keyword evidence="8" id="KW-0238">DNA-binding</keyword>
<dbReference type="InterPro" id="IPR003594">
    <property type="entry name" value="HATPase_dom"/>
</dbReference>
<dbReference type="InterPro" id="IPR014721">
    <property type="entry name" value="Ribsml_uS5_D2-typ_fold_subgr"/>
</dbReference>
<evidence type="ECO:0000256" key="4">
    <source>
        <dbReference type="ARBA" id="ARBA00012895"/>
    </source>
</evidence>
<evidence type="ECO:0000256" key="9">
    <source>
        <dbReference type="ARBA" id="ARBA00023235"/>
    </source>
</evidence>
<dbReference type="PRINTS" id="PR00418">
    <property type="entry name" value="TPI2FAMILY"/>
</dbReference>
<protein>
    <recommendedName>
        <fullName evidence="4">DNA topoisomerase (ATP-hydrolyzing)</fullName>
        <ecNumber evidence="4">5.6.2.2</ecNumber>
    </recommendedName>
</protein>
<feature type="domain" description="Histidine kinase/HSP90-like ATPase" evidence="10">
    <location>
        <begin position="1"/>
        <end position="141"/>
    </location>
</feature>
<feature type="non-terminal residue" evidence="11">
    <location>
        <position position="1"/>
    </location>
</feature>
<evidence type="ECO:0000256" key="5">
    <source>
        <dbReference type="ARBA" id="ARBA00022741"/>
    </source>
</evidence>
<dbReference type="GO" id="GO:0003677">
    <property type="term" value="F:DNA binding"/>
    <property type="evidence" value="ECO:0007669"/>
    <property type="project" value="UniProtKB-KW"/>
</dbReference>
<dbReference type="EC" id="5.6.2.2" evidence="4"/>
<dbReference type="InterPro" id="IPR000565">
    <property type="entry name" value="Topo_IIA_B"/>
</dbReference>
<dbReference type="EMBL" id="UINC01143244">
    <property type="protein sequence ID" value="SVD32055.1"/>
    <property type="molecule type" value="Genomic_DNA"/>
</dbReference>
<dbReference type="InterPro" id="IPR001241">
    <property type="entry name" value="Topo_IIA"/>
</dbReference>
<dbReference type="SUPFAM" id="SSF55874">
    <property type="entry name" value="ATPase domain of HSP90 chaperone/DNA topoisomerase II/histidine kinase"/>
    <property type="match status" value="1"/>
</dbReference>
<comment type="catalytic activity">
    <reaction evidence="1">
        <text>ATP-dependent breakage, passage and rejoining of double-stranded DNA.</text>
        <dbReference type="EC" id="5.6.2.2"/>
    </reaction>
</comment>
<dbReference type="Gene3D" id="3.30.565.10">
    <property type="entry name" value="Histidine kinase-like ATPase, C-terminal domain"/>
    <property type="match status" value="1"/>
</dbReference>
<name>A0A382UDX1_9ZZZZ</name>
<sequence length="294" mass="32710">GLHHTVFEVLDNSIDEHLAGFCDHITVTIHVDGSVSIRDDGRGIPVDTHPKFKIPAVELVLTNLHAGGKFGQGAYKYSGGLHGVGAKCVNALSEWFKVEVSRDGKVHTMEFERGKTTRKLEVIGKTKSTGTLVTFKPDSKIFTITQEFQFNMLATRMRELAFLNPGIEISLIDDREDDKSETFFYRDGIEQFVRQLGKNKQLVHAKPIVIANKTEDVFVDVVIQYNDSYNDQILCYANSIPNVDGGAHLTGFRTALTRTINQHAKKNNLLKDKDPNISGDDVREGLVAIVSVKL</sequence>
<organism evidence="11">
    <name type="scientific">marine metagenome</name>
    <dbReference type="NCBI Taxonomy" id="408172"/>
    <lineage>
        <taxon>unclassified sequences</taxon>
        <taxon>metagenomes</taxon>
        <taxon>ecological metagenomes</taxon>
    </lineage>
</organism>
<dbReference type="GO" id="GO:0006265">
    <property type="term" value="P:DNA topological change"/>
    <property type="evidence" value="ECO:0007669"/>
    <property type="project" value="InterPro"/>
</dbReference>
<dbReference type="SUPFAM" id="SSF54211">
    <property type="entry name" value="Ribosomal protein S5 domain 2-like"/>
    <property type="match status" value="1"/>
</dbReference>
<dbReference type="SMART" id="SM00387">
    <property type="entry name" value="HATPase_c"/>
    <property type="match status" value="1"/>
</dbReference>
<dbReference type="Pfam" id="PF02518">
    <property type="entry name" value="HATPase_c"/>
    <property type="match status" value="1"/>
</dbReference>
<dbReference type="Pfam" id="PF00204">
    <property type="entry name" value="DNA_gyraseB"/>
    <property type="match status" value="1"/>
</dbReference>
<evidence type="ECO:0000259" key="10">
    <source>
        <dbReference type="SMART" id="SM00387"/>
    </source>
</evidence>
<dbReference type="InterPro" id="IPR013506">
    <property type="entry name" value="Topo_IIA_bsu_dom2"/>
</dbReference>
<feature type="non-terminal residue" evidence="11">
    <location>
        <position position="294"/>
    </location>
</feature>
<evidence type="ECO:0000256" key="6">
    <source>
        <dbReference type="ARBA" id="ARBA00022840"/>
    </source>
</evidence>
<dbReference type="PRINTS" id="PR01159">
    <property type="entry name" value="DNAGYRASEB"/>
</dbReference>
<keyword evidence="7" id="KW-0799">Topoisomerase</keyword>
<dbReference type="AlphaFoldDB" id="A0A382UDX1"/>
<gene>
    <name evidence="11" type="ORF">METZ01_LOCUS384909</name>
</gene>
<evidence type="ECO:0000256" key="7">
    <source>
        <dbReference type="ARBA" id="ARBA00023029"/>
    </source>
</evidence>
<comment type="cofactor">
    <cofactor evidence="2">
        <name>Mg(2+)</name>
        <dbReference type="ChEBI" id="CHEBI:18420"/>
    </cofactor>
</comment>
<keyword evidence="9" id="KW-0413">Isomerase</keyword>
<comment type="similarity">
    <text evidence="3">Belongs to the type II topoisomerase GyrB family.</text>
</comment>
<dbReference type="GO" id="GO:0005524">
    <property type="term" value="F:ATP binding"/>
    <property type="evidence" value="ECO:0007669"/>
    <property type="project" value="UniProtKB-KW"/>
</dbReference>
<evidence type="ECO:0000256" key="3">
    <source>
        <dbReference type="ARBA" id="ARBA00010708"/>
    </source>
</evidence>
<dbReference type="PANTHER" id="PTHR45866">
    <property type="entry name" value="DNA GYRASE/TOPOISOMERASE SUBUNIT B"/>
    <property type="match status" value="1"/>
</dbReference>